<dbReference type="Pfam" id="PF01934">
    <property type="entry name" value="HepT-like"/>
    <property type="match status" value="1"/>
</dbReference>
<evidence type="ECO:0000256" key="4">
    <source>
        <dbReference type="ARBA" id="ARBA00022741"/>
    </source>
</evidence>
<keyword evidence="1" id="KW-0597">Phosphoprotein</keyword>
<evidence type="ECO:0000256" key="3">
    <source>
        <dbReference type="ARBA" id="ARBA00022722"/>
    </source>
</evidence>
<accession>A7I582</accession>
<evidence type="ECO:0000256" key="5">
    <source>
        <dbReference type="ARBA" id="ARBA00022801"/>
    </source>
</evidence>
<dbReference type="GO" id="GO:0016787">
    <property type="term" value="F:hydrolase activity"/>
    <property type="evidence" value="ECO:0007669"/>
    <property type="project" value="UniProtKB-KW"/>
</dbReference>
<dbReference type="KEGG" id="mbn:Mboo_0373"/>
<dbReference type="GO" id="GO:0110001">
    <property type="term" value="C:toxin-antitoxin complex"/>
    <property type="evidence" value="ECO:0007669"/>
    <property type="project" value="InterPro"/>
</dbReference>
<dbReference type="InterPro" id="IPR008201">
    <property type="entry name" value="HepT-like"/>
</dbReference>
<keyword evidence="5" id="KW-0378">Hydrolase</keyword>
<evidence type="ECO:0000256" key="1">
    <source>
        <dbReference type="ARBA" id="ARBA00022553"/>
    </source>
</evidence>
<dbReference type="OrthoDB" id="318716at2157"/>
<dbReference type="AlphaFoldDB" id="A7I582"/>
<protein>
    <recommendedName>
        <fullName evidence="8">DUF86 domain-containing protein</fullName>
    </recommendedName>
</protein>
<evidence type="ECO:0008006" key="8">
    <source>
        <dbReference type="Google" id="ProtNLM"/>
    </source>
</evidence>
<keyword evidence="3" id="KW-0540">Nuclease</keyword>
<dbReference type="HOGENOM" id="CLU_142825_3_3_2"/>
<dbReference type="Proteomes" id="UP000002408">
    <property type="component" value="Chromosome"/>
</dbReference>
<keyword evidence="2" id="KW-1277">Toxin-antitoxin system</keyword>
<keyword evidence="4" id="KW-0547">Nucleotide-binding</keyword>
<name>A7I582_METB6</name>
<dbReference type="STRING" id="456442.Mboo_0373"/>
<evidence type="ECO:0000313" key="6">
    <source>
        <dbReference type="EMBL" id="ABS54893.1"/>
    </source>
</evidence>
<organism evidence="6 7">
    <name type="scientific">Methanoregula boonei (strain DSM 21154 / JCM 14090 / 6A8)</name>
    <dbReference type="NCBI Taxonomy" id="456442"/>
    <lineage>
        <taxon>Archaea</taxon>
        <taxon>Methanobacteriati</taxon>
        <taxon>Methanobacteriota</taxon>
        <taxon>Stenosarchaea group</taxon>
        <taxon>Methanomicrobia</taxon>
        <taxon>Methanomicrobiales</taxon>
        <taxon>Methanoregulaceae</taxon>
        <taxon>Methanoregula</taxon>
    </lineage>
</organism>
<proteinExistence type="predicted"/>
<dbReference type="eggNOG" id="arCOG05024">
    <property type="taxonomic scope" value="Archaea"/>
</dbReference>
<dbReference type="PANTHER" id="PTHR34139">
    <property type="entry name" value="UPF0331 PROTEIN MJ0127"/>
    <property type="match status" value="1"/>
</dbReference>
<reference evidence="7" key="1">
    <citation type="journal article" date="2015" name="Microbiology">
        <title>Genome of Methanoregula boonei 6A8 reveals adaptations to oligotrophic peatland environments.</title>
        <authorList>
            <person name="Braeuer S."/>
            <person name="Cadillo-Quiroz H."/>
            <person name="Kyrpides N."/>
            <person name="Woyke T."/>
            <person name="Goodwin L."/>
            <person name="Detter C."/>
            <person name="Podell S."/>
            <person name="Yavitt J.B."/>
            <person name="Zinder S.H."/>
        </authorList>
    </citation>
    <scope>NUCLEOTIDE SEQUENCE [LARGE SCALE GENOMIC DNA]</scope>
    <source>
        <strain evidence="7">DSM 21154 / JCM 14090 / 6A8</strain>
    </source>
</reference>
<evidence type="ECO:0000313" key="7">
    <source>
        <dbReference type="Proteomes" id="UP000002408"/>
    </source>
</evidence>
<sequence>MKDDRVYLQHILDEIEYLDSLRPTITYESLLNNKTTEHAVTRSLEIIGEAAKNVPDRIRKENPKIPWKFMAGLRDKVIHGYFAINYEIVWDVIKNKLPELEPEIQSLCDAMGPDVD</sequence>
<dbReference type="RefSeq" id="WP_011991381.1">
    <property type="nucleotide sequence ID" value="NC_009712.1"/>
</dbReference>
<dbReference type="GeneID" id="5411769"/>
<dbReference type="InterPro" id="IPR051813">
    <property type="entry name" value="HepT_RNase_toxin"/>
</dbReference>
<gene>
    <name evidence="6" type="ordered locus">Mboo_0373</name>
</gene>
<dbReference type="GO" id="GO:0004540">
    <property type="term" value="F:RNA nuclease activity"/>
    <property type="evidence" value="ECO:0007669"/>
    <property type="project" value="InterPro"/>
</dbReference>
<dbReference type="PANTHER" id="PTHR34139:SF1">
    <property type="entry name" value="RNASE MJ1380-RELATED"/>
    <property type="match status" value="1"/>
</dbReference>
<dbReference type="EMBL" id="CP000780">
    <property type="protein sequence ID" value="ABS54893.1"/>
    <property type="molecule type" value="Genomic_DNA"/>
</dbReference>
<keyword evidence="7" id="KW-1185">Reference proteome</keyword>
<evidence type="ECO:0000256" key="2">
    <source>
        <dbReference type="ARBA" id="ARBA00022649"/>
    </source>
</evidence>
<dbReference type="GO" id="GO:0000166">
    <property type="term" value="F:nucleotide binding"/>
    <property type="evidence" value="ECO:0007669"/>
    <property type="project" value="UniProtKB-KW"/>
</dbReference>